<organism evidence="14 15">
    <name type="scientific">Patella caerulea</name>
    <name type="common">Rayed Mediterranean limpet</name>
    <dbReference type="NCBI Taxonomy" id="87958"/>
    <lineage>
        <taxon>Eukaryota</taxon>
        <taxon>Metazoa</taxon>
        <taxon>Spiralia</taxon>
        <taxon>Lophotrochozoa</taxon>
        <taxon>Mollusca</taxon>
        <taxon>Gastropoda</taxon>
        <taxon>Patellogastropoda</taxon>
        <taxon>Patelloidea</taxon>
        <taxon>Patellidae</taxon>
        <taxon>Patella</taxon>
    </lineage>
</organism>
<evidence type="ECO:0000256" key="3">
    <source>
        <dbReference type="ARBA" id="ARBA00004071"/>
    </source>
</evidence>
<evidence type="ECO:0000256" key="8">
    <source>
        <dbReference type="ARBA" id="ARBA00022801"/>
    </source>
</evidence>
<evidence type="ECO:0000256" key="5">
    <source>
        <dbReference type="ARBA" id="ARBA00011881"/>
    </source>
</evidence>
<evidence type="ECO:0000313" key="15">
    <source>
        <dbReference type="Proteomes" id="UP001347796"/>
    </source>
</evidence>
<gene>
    <name evidence="14" type="ORF">SNE40_014490</name>
</gene>
<evidence type="ECO:0000256" key="7">
    <source>
        <dbReference type="ARBA" id="ARBA00022729"/>
    </source>
</evidence>
<evidence type="ECO:0000256" key="11">
    <source>
        <dbReference type="PIRNR" id="PIRNR001092"/>
    </source>
</evidence>
<evidence type="ECO:0000256" key="4">
    <source>
        <dbReference type="ARBA" id="ARBA00007951"/>
    </source>
</evidence>
<name>A0AAN8JEG4_PATCE</name>
<dbReference type="EC" id="3.2.1.51" evidence="6"/>
<reference evidence="14 15" key="1">
    <citation type="submission" date="2024-01" db="EMBL/GenBank/DDBJ databases">
        <title>The genome of the rayed Mediterranean limpet Patella caerulea (Linnaeus, 1758).</title>
        <authorList>
            <person name="Anh-Thu Weber A."/>
            <person name="Halstead-Nussloch G."/>
        </authorList>
    </citation>
    <scope>NUCLEOTIDE SEQUENCE [LARGE SCALE GENOMIC DNA]</scope>
    <source>
        <strain evidence="14">AATW-2023a</strain>
        <tissue evidence="14">Whole specimen</tissue>
    </source>
</reference>
<dbReference type="InterPro" id="IPR013780">
    <property type="entry name" value="Glyco_hydro_b"/>
</dbReference>
<dbReference type="PANTHER" id="PTHR10030:SF37">
    <property type="entry name" value="ALPHA-L-FUCOSIDASE-RELATED"/>
    <property type="match status" value="1"/>
</dbReference>
<keyword evidence="10 11" id="KW-0326">Glycosidase</keyword>
<dbReference type="SMART" id="SM00812">
    <property type="entry name" value="Alpha_L_fucos"/>
    <property type="match status" value="1"/>
</dbReference>
<dbReference type="SUPFAM" id="SSF51445">
    <property type="entry name" value="(Trans)glycosidases"/>
    <property type="match status" value="1"/>
</dbReference>
<keyword evidence="7 11" id="KW-0732">Signal</keyword>
<dbReference type="GO" id="GO:0016139">
    <property type="term" value="P:glycoside catabolic process"/>
    <property type="evidence" value="ECO:0007669"/>
    <property type="project" value="TreeGrafter"/>
</dbReference>
<dbReference type="Pfam" id="PF01120">
    <property type="entry name" value="Alpha_L_fucos"/>
    <property type="match status" value="1"/>
</dbReference>
<comment type="catalytic activity">
    <reaction evidence="2">
        <text>a neolactoside IV(2)-alpha-Fuc-nLc4Cer(d18:0) + H2O = a neolactoside nLc4Cer(d18:0) + L-fucose</text>
        <dbReference type="Rhea" id="RHEA:49308"/>
        <dbReference type="ChEBI" id="CHEBI:2181"/>
        <dbReference type="ChEBI" id="CHEBI:15377"/>
        <dbReference type="ChEBI" id="CHEBI:91119"/>
        <dbReference type="ChEBI" id="CHEBI:91121"/>
    </reaction>
    <physiologicalReaction direction="left-to-right" evidence="2">
        <dbReference type="Rhea" id="RHEA:49309"/>
    </physiologicalReaction>
</comment>
<evidence type="ECO:0000256" key="2">
    <source>
        <dbReference type="ARBA" id="ARBA00000419"/>
    </source>
</evidence>
<evidence type="ECO:0000256" key="10">
    <source>
        <dbReference type="ARBA" id="ARBA00023295"/>
    </source>
</evidence>
<comment type="caution">
    <text evidence="14">The sequence shown here is derived from an EMBL/GenBank/DDBJ whole genome shotgun (WGS) entry which is preliminary data.</text>
</comment>
<dbReference type="GO" id="GO:0004560">
    <property type="term" value="F:alpha-L-fucosidase activity"/>
    <property type="evidence" value="ECO:0007669"/>
    <property type="project" value="UniProtKB-EC"/>
</dbReference>
<evidence type="ECO:0000256" key="6">
    <source>
        <dbReference type="ARBA" id="ARBA00012662"/>
    </source>
</evidence>
<feature type="domain" description="Glycoside hydrolase family 29 N-terminal" evidence="12">
    <location>
        <begin position="18"/>
        <end position="355"/>
    </location>
</feature>
<dbReference type="PRINTS" id="PR00741">
    <property type="entry name" value="GLHYDRLASE29"/>
</dbReference>
<protein>
    <recommendedName>
        <fullName evidence="6">alpha-L-fucosidase</fullName>
        <ecNumber evidence="6">3.2.1.51</ecNumber>
    </recommendedName>
</protein>
<dbReference type="Gene3D" id="3.20.20.80">
    <property type="entry name" value="Glycosidases"/>
    <property type="match status" value="1"/>
</dbReference>
<evidence type="ECO:0000313" key="14">
    <source>
        <dbReference type="EMBL" id="KAK6176152.1"/>
    </source>
</evidence>
<dbReference type="InterPro" id="IPR057739">
    <property type="entry name" value="Glyco_hydro_29_N"/>
</dbReference>
<dbReference type="PANTHER" id="PTHR10030">
    <property type="entry name" value="ALPHA-L-FUCOSIDASE"/>
    <property type="match status" value="1"/>
</dbReference>
<comment type="subunit">
    <text evidence="5">Homotetramer.</text>
</comment>
<evidence type="ECO:0000256" key="9">
    <source>
        <dbReference type="ARBA" id="ARBA00023180"/>
    </source>
</evidence>
<dbReference type="Gene3D" id="2.60.40.1180">
    <property type="entry name" value="Golgi alpha-mannosidase II"/>
    <property type="match status" value="1"/>
</dbReference>
<evidence type="ECO:0000259" key="13">
    <source>
        <dbReference type="Pfam" id="PF16757"/>
    </source>
</evidence>
<dbReference type="PIRSF" id="PIRSF001092">
    <property type="entry name" value="Alpha-L-fucosidase"/>
    <property type="match status" value="1"/>
</dbReference>
<proteinExistence type="inferred from homology"/>
<feature type="signal peptide" evidence="11">
    <location>
        <begin position="1"/>
        <end position="22"/>
    </location>
</feature>
<dbReference type="FunFam" id="3.20.20.80:FF:000027">
    <property type="entry name" value="Alpha-L-fucosidase"/>
    <property type="match status" value="1"/>
</dbReference>
<dbReference type="InterPro" id="IPR016286">
    <property type="entry name" value="FUC_metazoa-typ"/>
</dbReference>
<sequence length="456" mass="52152">MSLQGILLSCYVLLVTVVNCKARYEPNWESIDSRPLPDWYDKAKLGIFINWGIYTVPSFHNEWFWYRWKGTHDPDYVEFMKNNYRPDFTYPDFAADLTAEFFDPNEWARILNSSGAEYIVHSSKHHEGFGMWPTNTSFNWNSMTVGPKKDLIGELAAAIKANTSIHYGIYHSLFEWFNPIYLQDEANGYKTQNYVDTKVIPALHELINKYQPDIIWPDGDWEATSTYWRATEFLAWLYNDSPVGDTVVTNDRWGSDARCHHGGFFTCEDRFQPGVLQKRKWENAMTIDRASWGFRRDASLNGYLTTQDIIATFVETVSCGGNMLMNIGPTKEGTITPLYEERLGDMGSWLAVNGDGIKGTRPWTTQNDTLASNVWYTKKSTTVYAITLQWPTGLTFSLAAPMTQPGTTVELLGYPGTFSWKARAGKGIDIMIPDIPFNKMPCKWAWTFKINGLANV</sequence>
<feature type="domain" description="Alpha-L-fucosidase C-terminal" evidence="13">
    <location>
        <begin position="366"/>
        <end position="450"/>
    </location>
</feature>
<dbReference type="GO" id="GO:0006004">
    <property type="term" value="P:fucose metabolic process"/>
    <property type="evidence" value="ECO:0007669"/>
    <property type="project" value="InterPro"/>
</dbReference>
<feature type="chain" id="PRO_5042675263" description="alpha-L-fucosidase" evidence="11">
    <location>
        <begin position="23"/>
        <end position="456"/>
    </location>
</feature>
<dbReference type="Pfam" id="PF16757">
    <property type="entry name" value="Fucosidase_C"/>
    <property type="match status" value="1"/>
</dbReference>
<comment type="similarity">
    <text evidence="4 11">Belongs to the glycosyl hydrolase 29 family.</text>
</comment>
<dbReference type="GO" id="GO:0005764">
    <property type="term" value="C:lysosome"/>
    <property type="evidence" value="ECO:0007669"/>
    <property type="project" value="TreeGrafter"/>
</dbReference>
<dbReference type="EMBL" id="JAZGQO010000010">
    <property type="protein sequence ID" value="KAK6176152.1"/>
    <property type="molecule type" value="Genomic_DNA"/>
</dbReference>
<dbReference type="InterPro" id="IPR031919">
    <property type="entry name" value="Fucosidase_C"/>
</dbReference>
<dbReference type="InterPro" id="IPR000933">
    <property type="entry name" value="Glyco_hydro_29"/>
</dbReference>
<comment type="catalytic activity">
    <reaction evidence="1">
        <text>a neolactoside IV(2)-alpha-Fuc-nLc4Cer(d18:1(4E)) + H2O = a neolactoside nLc4Cer(d18:1(4E)) + L-fucose</text>
        <dbReference type="Rhea" id="RHEA:48224"/>
        <dbReference type="ChEBI" id="CHEBI:2181"/>
        <dbReference type="ChEBI" id="CHEBI:15377"/>
        <dbReference type="ChEBI" id="CHEBI:17006"/>
        <dbReference type="ChEBI" id="CHEBI:28691"/>
    </reaction>
    <physiologicalReaction direction="left-to-right" evidence="1">
        <dbReference type="Rhea" id="RHEA:48225"/>
    </physiologicalReaction>
</comment>
<dbReference type="FunFam" id="2.60.40.1180:FF:000013">
    <property type="entry name" value="Alpha-L-fucosidase"/>
    <property type="match status" value="1"/>
</dbReference>
<dbReference type="Proteomes" id="UP001347796">
    <property type="component" value="Unassembled WGS sequence"/>
</dbReference>
<dbReference type="AlphaFoldDB" id="A0AAN8JEG4"/>
<evidence type="ECO:0000259" key="12">
    <source>
        <dbReference type="Pfam" id="PF01120"/>
    </source>
</evidence>
<keyword evidence="9" id="KW-0325">Glycoprotein</keyword>
<evidence type="ECO:0000256" key="1">
    <source>
        <dbReference type="ARBA" id="ARBA00000321"/>
    </source>
</evidence>
<dbReference type="InterPro" id="IPR017853">
    <property type="entry name" value="GH"/>
</dbReference>
<comment type="function">
    <text evidence="3">Alpha-L-fucosidase is responsible for hydrolyzing the alpha-1,6-linked fucose joined to the reducing-end N-acetylglucosamine of the carbohydrate moieties of glycoproteins.</text>
</comment>
<keyword evidence="8 11" id="KW-0378">Hydrolase</keyword>
<accession>A0AAN8JEG4</accession>
<keyword evidence="15" id="KW-1185">Reference proteome</keyword>